<organism evidence="6 7">
    <name type="scientific">Sulfobacillus acidophilus</name>
    <dbReference type="NCBI Taxonomy" id="53633"/>
    <lineage>
        <taxon>Bacteria</taxon>
        <taxon>Bacillati</taxon>
        <taxon>Bacillota</taxon>
        <taxon>Clostridia</taxon>
        <taxon>Eubacteriales</taxon>
        <taxon>Clostridiales Family XVII. Incertae Sedis</taxon>
        <taxon>Sulfobacillus</taxon>
    </lineage>
</organism>
<gene>
    <name evidence="6" type="ORF">C7B45_08670</name>
</gene>
<dbReference type="GO" id="GO:0016705">
    <property type="term" value="F:oxidoreductase activity, acting on paired donors, with incorporation or reduction of molecular oxygen"/>
    <property type="evidence" value="ECO:0007669"/>
    <property type="project" value="UniProtKB-ARBA"/>
</dbReference>
<dbReference type="AlphaFoldDB" id="A0A2T2WIA1"/>
<keyword evidence="4" id="KW-0411">Iron-sulfur</keyword>
<name>A0A2T2WIA1_9FIRM</name>
<dbReference type="Gene3D" id="2.102.10.10">
    <property type="entry name" value="Rieske [2Fe-2S] iron-sulphur domain"/>
    <property type="match status" value="1"/>
</dbReference>
<dbReference type="CDD" id="cd03528">
    <property type="entry name" value="Rieske_RO_ferredoxin"/>
    <property type="match status" value="1"/>
</dbReference>
<dbReference type="PROSITE" id="PS51296">
    <property type="entry name" value="RIESKE"/>
    <property type="match status" value="1"/>
</dbReference>
<feature type="domain" description="Rieske" evidence="5">
    <location>
        <begin position="7"/>
        <end position="103"/>
    </location>
</feature>
<reference evidence="6 7" key="1">
    <citation type="journal article" date="2014" name="BMC Genomics">
        <title>Comparison of environmental and isolate Sulfobacillus genomes reveals diverse carbon, sulfur, nitrogen, and hydrogen metabolisms.</title>
        <authorList>
            <person name="Justice N.B."/>
            <person name="Norman A."/>
            <person name="Brown C.T."/>
            <person name="Singh A."/>
            <person name="Thomas B.C."/>
            <person name="Banfield J.F."/>
        </authorList>
    </citation>
    <scope>NUCLEOTIDE SEQUENCE [LARGE SCALE GENOMIC DNA]</scope>
    <source>
        <strain evidence="6">AMDSBA3</strain>
    </source>
</reference>
<dbReference type="SUPFAM" id="SSF50022">
    <property type="entry name" value="ISP domain"/>
    <property type="match status" value="1"/>
</dbReference>
<dbReference type="GO" id="GO:0051537">
    <property type="term" value="F:2 iron, 2 sulfur cluster binding"/>
    <property type="evidence" value="ECO:0007669"/>
    <property type="project" value="UniProtKB-KW"/>
</dbReference>
<dbReference type="GO" id="GO:0004497">
    <property type="term" value="F:monooxygenase activity"/>
    <property type="evidence" value="ECO:0007669"/>
    <property type="project" value="UniProtKB-ARBA"/>
</dbReference>
<protein>
    <submittedName>
        <fullName evidence="6">2Fe-2S ferredoxin</fullName>
    </submittedName>
</protein>
<evidence type="ECO:0000256" key="2">
    <source>
        <dbReference type="ARBA" id="ARBA00022723"/>
    </source>
</evidence>
<accession>A0A2T2WIA1</accession>
<comment type="caution">
    <text evidence="6">The sequence shown here is derived from an EMBL/GenBank/DDBJ whole genome shotgun (WGS) entry which is preliminary data.</text>
</comment>
<evidence type="ECO:0000259" key="5">
    <source>
        <dbReference type="PROSITE" id="PS51296"/>
    </source>
</evidence>
<evidence type="ECO:0000256" key="3">
    <source>
        <dbReference type="ARBA" id="ARBA00023004"/>
    </source>
</evidence>
<sequence>MTDSKTWVRVAQVGDIDATVPFLVELNDRAIALYRVGDVVYATDDTCSHAEASLCEGAYRGYVVTCPRHGGQFDIRTGKAVKMPAISPIDVFPVRVEGNDVLLSPSDL</sequence>
<keyword evidence="3" id="KW-0408">Iron</keyword>
<evidence type="ECO:0000313" key="7">
    <source>
        <dbReference type="Proteomes" id="UP000241848"/>
    </source>
</evidence>
<dbReference type="EMBL" id="PXYV01000024">
    <property type="protein sequence ID" value="PSR21955.1"/>
    <property type="molecule type" value="Genomic_DNA"/>
</dbReference>
<dbReference type="GO" id="GO:0046872">
    <property type="term" value="F:metal ion binding"/>
    <property type="evidence" value="ECO:0007669"/>
    <property type="project" value="UniProtKB-KW"/>
</dbReference>
<keyword evidence="2" id="KW-0479">Metal-binding</keyword>
<dbReference type="InterPro" id="IPR036922">
    <property type="entry name" value="Rieske_2Fe-2S_sf"/>
</dbReference>
<dbReference type="Pfam" id="PF00355">
    <property type="entry name" value="Rieske"/>
    <property type="match status" value="1"/>
</dbReference>
<keyword evidence="1" id="KW-0001">2Fe-2S</keyword>
<evidence type="ECO:0000256" key="1">
    <source>
        <dbReference type="ARBA" id="ARBA00022714"/>
    </source>
</evidence>
<dbReference type="Proteomes" id="UP000241848">
    <property type="component" value="Unassembled WGS sequence"/>
</dbReference>
<proteinExistence type="predicted"/>
<evidence type="ECO:0000313" key="6">
    <source>
        <dbReference type="EMBL" id="PSR21955.1"/>
    </source>
</evidence>
<evidence type="ECO:0000256" key="4">
    <source>
        <dbReference type="ARBA" id="ARBA00023014"/>
    </source>
</evidence>
<dbReference type="InterPro" id="IPR017941">
    <property type="entry name" value="Rieske_2Fe-2S"/>
</dbReference>
<dbReference type="PANTHER" id="PTHR21496">
    <property type="entry name" value="FERREDOXIN-RELATED"/>
    <property type="match status" value="1"/>
</dbReference>
<dbReference type="PANTHER" id="PTHR21496:SF23">
    <property type="entry name" value="3-PHENYLPROPIONATE_CINNAMIC ACID DIOXYGENASE FERREDOXIN SUBUNIT"/>
    <property type="match status" value="1"/>
</dbReference>